<dbReference type="GO" id="GO:0016757">
    <property type="term" value="F:glycosyltransferase activity"/>
    <property type="evidence" value="ECO:0007669"/>
    <property type="project" value="InterPro"/>
</dbReference>
<dbReference type="InterPro" id="IPR001296">
    <property type="entry name" value="Glyco_trans_1"/>
</dbReference>
<dbReference type="PANTHER" id="PTHR45947">
    <property type="entry name" value="SULFOQUINOVOSYL TRANSFERASE SQD2"/>
    <property type="match status" value="1"/>
</dbReference>
<reference evidence="3 4" key="1">
    <citation type="submission" date="2016-10" db="EMBL/GenBank/DDBJ databases">
        <title>Complete Genome Sequence of Flavobacterium sp. PK15.</title>
        <authorList>
            <person name="Ekwe A."/>
            <person name="Kim S.B."/>
        </authorList>
    </citation>
    <scope>NUCLEOTIDE SEQUENCE [LARGE SCALE GENOMIC DNA]</scope>
    <source>
        <strain evidence="3 4">PK15</strain>
    </source>
</reference>
<dbReference type="KEGG" id="fcm:BIW12_03295"/>
<dbReference type="CDD" id="cd03812">
    <property type="entry name" value="GT4_CapH-like"/>
    <property type="match status" value="1"/>
</dbReference>
<dbReference type="Pfam" id="PF13439">
    <property type="entry name" value="Glyco_transf_4"/>
    <property type="match status" value="1"/>
</dbReference>
<dbReference type="STRING" id="1306519.BIW12_03295"/>
<dbReference type="Pfam" id="PF00534">
    <property type="entry name" value="Glycos_transf_1"/>
    <property type="match status" value="1"/>
</dbReference>
<dbReference type="Gene3D" id="3.40.50.2000">
    <property type="entry name" value="Glycogen Phosphorylase B"/>
    <property type="match status" value="2"/>
</dbReference>
<dbReference type="AlphaFoldDB" id="A0A1D9P898"/>
<evidence type="ECO:0000259" key="2">
    <source>
        <dbReference type="Pfam" id="PF13439"/>
    </source>
</evidence>
<evidence type="ECO:0000313" key="4">
    <source>
        <dbReference type="Proteomes" id="UP000178198"/>
    </source>
</evidence>
<organism evidence="3 4">
    <name type="scientific">Flavobacterium commune</name>
    <dbReference type="NCBI Taxonomy" id="1306519"/>
    <lineage>
        <taxon>Bacteria</taxon>
        <taxon>Pseudomonadati</taxon>
        <taxon>Bacteroidota</taxon>
        <taxon>Flavobacteriia</taxon>
        <taxon>Flavobacteriales</taxon>
        <taxon>Flavobacteriaceae</taxon>
        <taxon>Flavobacterium</taxon>
    </lineage>
</organism>
<dbReference type="PANTHER" id="PTHR45947:SF15">
    <property type="entry name" value="TEICHURONIC ACID BIOSYNTHESIS GLYCOSYLTRANSFERASE TUAC-RELATED"/>
    <property type="match status" value="1"/>
</dbReference>
<dbReference type="SUPFAM" id="SSF53756">
    <property type="entry name" value="UDP-Glycosyltransferase/glycogen phosphorylase"/>
    <property type="match status" value="1"/>
</dbReference>
<evidence type="ECO:0000313" key="3">
    <source>
        <dbReference type="EMBL" id="AOZ98534.1"/>
    </source>
</evidence>
<evidence type="ECO:0000259" key="1">
    <source>
        <dbReference type="Pfam" id="PF00534"/>
    </source>
</evidence>
<gene>
    <name evidence="3" type="ORF">BIW12_03295</name>
</gene>
<feature type="domain" description="Glycosyl transferase family 1" evidence="1">
    <location>
        <begin position="187"/>
        <end position="329"/>
    </location>
</feature>
<name>A0A1D9P898_9FLAO</name>
<evidence type="ECO:0008006" key="5">
    <source>
        <dbReference type="Google" id="ProtNLM"/>
    </source>
</evidence>
<dbReference type="EMBL" id="CP017774">
    <property type="protein sequence ID" value="AOZ98534.1"/>
    <property type="molecule type" value="Genomic_DNA"/>
</dbReference>
<dbReference type="Proteomes" id="UP000178198">
    <property type="component" value="Chromosome"/>
</dbReference>
<dbReference type="InterPro" id="IPR028098">
    <property type="entry name" value="Glyco_trans_4-like_N"/>
</dbReference>
<dbReference type="RefSeq" id="WP_071183802.1">
    <property type="nucleotide sequence ID" value="NZ_CP017774.1"/>
</dbReference>
<proteinExistence type="predicted"/>
<keyword evidence="4" id="KW-1185">Reference proteome</keyword>
<accession>A0A1D9P898</accession>
<dbReference type="OrthoDB" id="7560678at2"/>
<protein>
    <recommendedName>
        <fullName evidence="5">Glycosyl transferase family 1</fullName>
    </recommendedName>
</protein>
<feature type="domain" description="Glycosyltransferase subfamily 4-like N-terminal" evidence="2">
    <location>
        <begin position="16"/>
        <end position="172"/>
    </location>
</feature>
<sequence length="364" mass="41719">MSKIKVLQVVTVMNRGGIETMLMNYFKGLDKNKFEFEFLVHRNSGEYEHEIIALGGKIHRLPALSYKSVFAYIRAIDVFFRENPNFDIVHVHNNTFGYFPLKYSKKYGIKKRIIHSHIAVMPEKSIKTIIGKYLKSKLPKYATDFFACGQLAGEWLYGNDLEFKIIPNAIDATKFRYNLEIINDDQEEGLNIINVARFSPQKNHFFLIAIFHELLTEVKNANLILVGNGELELQIKEKVNQLGLTDKVHFLGSRSDVNEILQKMDLFLMPSFFEGLPVSLVEAQAAGLPCLVSTGVPRESEIVKGNMTFLDLNDSKQKWVEAILKLSKIAKRDTFNDIVDAGFDIHSSVLWLQNYYENLVRNDT</sequence>
<dbReference type="InterPro" id="IPR050194">
    <property type="entry name" value="Glycosyltransferase_grp1"/>
</dbReference>